<dbReference type="OrthoDB" id="1747797at2759"/>
<evidence type="ECO:0000313" key="3">
    <source>
        <dbReference type="EMBL" id="KAD7476975.1"/>
    </source>
</evidence>
<dbReference type="PANTHER" id="PTHR33463:SF134">
    <property type="entry name" value="LEUCINE-RICH REPEAT DOMAIN, L DOMAIN-LIKE PROTEIN-RELATED"/>
    <property type="match status" value="1"/>
</dbReference>
<gene>
    <name evidence="3" type="ORF">E3N88_00111</name>
</gene>
<protein>
    <recommendedName>
        <fullName evidence="2">Disease resistance protein At4g27190-like leucine-rich repeats domain-containing protein</fullName>
    </recommendedName>
</protein>
<dbReference type="AlphaFoldDB" id="A0A5N6PX50"/>
<feature type="domain" description="Disease resistance protein At4g27190-like leucine-rich repeats" evidence="2">
    <location>
        <begin position="66"/>
        <end position="158"/>
    </location>
</feature>
<dbReference type="InterPro" id="IPR057135">
    <property type="entry name" value="At4g27190-like_LRR"/>
</dbReference>
<evidence type="ECO:0000313" key="4">
    <source>
        <dbReference type="Proteomes" id="UP000326396"/>
    </source>
</evidence>
<dbReference type="PANTHER" id="PTHR33463">
    <property type="entry name" value="NB-ARC DOMAIN-CONTAINING PROTEIN-RELATED"/>
    <property type="match status" value="1"/>
</dbReference>
<proteinExistence type="predicted"/>
<evidence type="ECO:0000256" key="1">
    <source>
        <dbReference type="ARBA" id="ARBA00022821"/>
    </source>
</evidence>
<comment type="caution">
    <text evidence="3">The sequence shown here is derived from an EMBL/GenBank/DDBJ whole genome shotgun (WGS) entry which is preliminary data.</text>
</comment>
<name>A0A5N6PX50_9ASTR</name>
<evidence type="ECO:0000259" key="2">
    <source>
        <dbReference type="Pfam" id="PF23247"/>
    </source>
</evidence>
<keyword evidence="1" id="KW-0611">Plant defense</keyword>
<dbReference type="EMBL" id="SZYD01000001">
    <property type="protein sequence ID" value="KAD7476975.1"/>
    <property type="molecule type" value="Genomic_DNA"/>
</dbReference>
<dbReference type="Proteomes" id="UP000326396">
    <property type="component" value="Linkage Group LG1"/>
</dbReference>
<organism evidence="3 4">
    <name type="scientific">Mikania micrantha</name>
    <name type="common">bitter vine</name>
    <dbReference type="NCBI Taxonomy" id="192012"/>
    <lineage>
        <taxon>Eukaryota</taxon>
        <taxon>Viridiplantae</taxon>
        <taxon>Streptophyta</taxon>
        <taxon>Embryophyta</taxon>
        <taxon>Tracheophyta</taxon>
        <taxon>Spermatophyta</taxon>
        <taxon>Magnoliopsida</taxon>
        <taxon>eudicotyledons</taxon>
        <taxon>Gunneridae</taxon>
        <taxon>Pentapetalae</taxon>
        <taxon>asterids</taxon>
        <taxon>campanulids</taxon>
        <taxon>Asterales</taxon>
        <taxon>Asteraceae</taxon>
        <taxon>Asteroideae</taxon>
        <taxon>Heliantheae alliance</taxon>
        <taxon>Eupatorieae</taxon>
        <taxon>Mikania</taxon>
    </lineage>
</organism>
<keyword evidence="4" id="KW-1185">Reference proteome</keyword>
<accession>A0A5N6PX50</accession>
<dbReference type="Pfam" id="PF23247">
    <property type="entry name" value="LRR_RPS2"/>
    <property type="match status" value="1"/>
</dbReference>
<dbReference type="InterPro" id="IPR050905">
    <property type="entry name" value="Plant_NBS-LRR"/>
</dbReference>
<sequence>MVGDHKKVILDELKPMVDIPHRKKKLSKHEPVRREESVVMVFNNETVLVHNLIDLHMENDENLRRPCDSLEHVFTSSMVGGLLQLQDLQVTYCKNMEVIVKIEEEDEVKEEMELFPCLKSLKLIGLGSLKGFCSGKVNFSWPLLHTLEVPACPEITDMLLLQH</sequence>
<reference evidence="3 4" key="1">
    <citation type="submission" date="2019-05" db="EMBL/GenBank/DDBJ databases">
        <title>Mikania micrantha, genome provides insights into the molecular mechanism of rapid growth.</title>
        <authorList>
            <person name="Liu B."/>
        </authorList>
    </citation>
    <scope>NUCLEOTIDE SEQUENCE [LARGE SCALE GENOMIC DNA]</scope>
    <source>
        <strain evidence="3">NLD-2019</strain>
        <tissue evidence="3">Leaf</tissue>
    </source>
</reference>